<dbReference type="PANTHER" id="PTHR47331">
    <property type="entry name" value="PHD-TYPE DOMAIN-CONTAINING PROTEIN"/>
    <property type="match status" value="1"/>
</dbReference>
<dbReference type="Proteomes" id="UP001059041">
    <property type="component" value="Linkage Group LG4"/>
</dbReference>
<dbReference type="GO" id="GO:0015074">
    <property type="term" value="P:DNA integration"/>
    <property type="evidence" value="ECO:0007669"/>
    <property type="project" value="InterPro"/>
</dbReference>
<feature type="domain" description="Integrase catalytic" evidence="1">
    <location>
        <begin position="9"/>
        <end position="201"/>
    </location>
</feature>
<dbReference type="InterPro" id="IPR001584">
    <property type="entry name" value="Integrase_cat-core"/>
</dbReference>
<dbReference type="PANTHER" id="PTHR47331:SF6">
    <property type="entry name" value="DOUBLECORTIN DOMAIN-CONTAINING PROTEIN"/>
    <property type="match status" value="1"/>
</dbReference>
<dbReference type="SUPFAM" id="SSF53098">
    <property type="entry name" value="Ribonuclease H-like"/>
    <property type="match status" value="1"/>
</dbReference>
<dbReference type="InterPro" id="IPR012337">
    <property type="entry name" value="RNaseH-like_sf"/>
</dbReference>
<organism evidence="2 3">
    <name type="scientific">Triplophysa rosa</name>
    <name type="common">Cave loach</name>
    <dbReference type="NCBI Taxonomy" id="992332"/>
    <lineage>
        <taxon>Eukaryota</taxon>
        <taxon>Metazoa</taxon>
        <taxon>Chordata</taxon>
        <taxon>Craniata</taxon>
        <taxon>Vertebrata</taxon>
        <taxon>Euteleostomi</taxon>
        <taxon>Actinopterygii</taxon>
        <taxon>Neopterygii</taxon>
        <taxon>Teleostei</taxon>
        <taxon>Ostariophysi</taxon>
        <taxon>Cypriniformes</taxon>
        <taxon>Nemacheilidae</taxon>
        <taxon>Triplophysa</taxon>
    </lineage>
</organism>
<evidence type="ECO:0000313" key="2">
    <source>
        <dbReference type="EMBL" id="KAI7811193.1"/>
    </source>
</evidence>
<gene>
    <name evidence="2" type="ORF">IRJ41_011526</name>
</gene>
<dbReference type="GO" id="GO:0003676">
    <property type="term" value="F:nucleic acid binding"/>
    <property type="evidence" value="ECO:0007669"/>
    <property type="project" value="InterPro"/>
</dbReference>
<name>A0A9W7WZE1_TRIRA</name>
<dbReference type="AlphaFoldDB" id="A0A9W7WZE1"/>
<dbReference type="PROSITE" id="PS50994">
    <property type="entry name" value="INTEGRASE"/>
    <property type="match status" value="1"/>
</dbReference>
<evidence type="ECO:0000259" key="1">
    <source>
        <dbReference type="PROSITE" id="PS50994"/>
    </source>
</evidence>
<dbReference type="InterPro" id="IPR040676">
    <property type="entry name" value="DUF5641"/>
</dbReference>
<dbReference type="Gene3D" id="3.30.420.10">
    <property type="entry name" value="Ribonuclease H-like superfamily/Ribonuclease H"/>
    <property type="match status" value="1"/>
</dbReference>
<dbReference type="EMBL" id="JAFHDT010000004">
    <property type="protein sequence ID" value="KAI7811193.1"/>
    <property type="molecule type" value="Genomic_DNA"/>
</dbReference>
<proteinExistence type="predicted"/>
<comment type="caution">
    <text evidence="2">The sequence shown here is derived from an EMBL/GenBank/DDBJ whole genome shotgun (WGS) entry which is preliminary data.</text>
</comment>
<sequence length="322" mass="36579">MSNLPSDRVNPDPPFSNVGIDVFGPWNIYSRRTWGGLAESKRWAVIFTCLGTRAVHFEVIESLSSSSFVNALRRFIAVRGPVRLLRSDRGTNFIGACKELKINEQDPEFKGFLQDQGCTWVFNSPHSSHMGGVWERLITVARRILDALLLKTDSTRLSHEVLVTLMSEVMAIMNARPLVPVSSDPDMPNVLSPATLLTQKLETVSAPKGEYDLKDLYNKQWRQVQSLADAFWKRWRQEYLTTLQQRRKWQIDKPNLQVGDVVLLKDALLKRNEWPTGVVVNTIPSQDLRVRKVEIKVITQGTPKVYLRPVSEVVLLCKGTVV</sequence>
<accession>A0A9W7WZE1</accession>
<reference evidence="2" key="1">
    <citation type="submission" date="2021-02" db="EMBL/GenBank/DDBJ databases">
        <title>Comparative genomics reveals that relaxation of natural selection precedes convergent phenotypic evolution of cavefish.</title>
        <authorList>
            <person name="Peng Z."/>
        </authorList>
    </citation>
    <scope>NUCLEOTIDE SEQUENCE</scope>
    <source>
        <tissue evidence="2">Muscle</tissue>
    </source>
</reference>
<keyword evidence="3" id="KW-1185">Reference proteome</keyword>
<protein>
    <recommendedName>
        <fullName evidence="1">Integrase catalytic domain-containing protein</fullName>
    </recommendedName>
</protein>
<evidence type="ECO:0000313" key="3">
    <source>
        <dbReference type="Proteomes" id="UP001059041"/>
    </source>
</evidence>
<dbReference type="Pfam" id="PF18701">
    <property type="entry name" value="DUF5641"/>
    <property type="match status" value="1"/>
</dbReference>
<dbReference type="InterPro" id="IPR036397">
    <property type="entry name" value="RNaseH_sf"/>
</dbReference>